<feature type="transmembrane region" description="Helical" evidence="23">
    <location>
        <begin position="39"/>
        <end position="59"/>
    </location>
</feature>
<keyword evidence="9" id="KW-0808">Transferase</keyword>
<dbReference type="PANTHER" id="PTHR27008:SF499">
    <property type="entry name" value="OS06G0581500 PROTEIN"/>
    <property type="match status" value="1"/>
</dbReference>
<dbReference type="Pfam" id="PF08263">
    <property type="entry name" value="LRRNT_2"/>
    <property type="match status" value="1"/>
</dbReference>
<organism evidence="25 26">
    <name type="scientific">Cucurbita argyrosperma subsp. sororia</name>
    <dbReference type="NCBI Taxonomy" id="37648"/>
    <lineage>
        <taxon>Eukaryota</taxon>
        <taxon>Viridiplantae</taxon>
        <taxon>Streptophyta</taxon>
        <taxon>Embryophyta</taxon>
        <taxon>Tracheophyta</taxon>
        <taxon>Spermatophyta</taxon>
        <taxon>Magnoliopsida</taxon>
        <taxon>eudicotyledons</taxon>
        <taxon>Gunneridae</taxon>
        <taxon>Pentapetalae</taxon>
        <taxon>rosids</taxon>
        <taxon>fabids</taxon>
        <taxon>Cucurbitales</taxon>
        <taxon>Cucurbitaceae</taxon>
        <taxon>Cucurbiteae</taxon>
        <taxon>Cucurbita</taxon>
    </lineage>
</organism>
<keyword evidence="7" id="KW-0597">Phosphoprotein</keyword>
<dbReference type="EMBL" id="JAGKQH010000006">
    <property type="protein sequence ID" value="KAG6596349.1"/>
    <property type="molecule type" value="Genomic_DNA"/>
</dbReference>
<evidence type="ECO:0000256" key="6">
    <source>
        <dbReference type="ARBA" id="ARBA00022527"/>
    </source>
</evidence>
<evidence type="ECO:0000256" key="5">
    <source>
        <dbReference type="ARBA" id="ARBA00022475"/>
    </source>
</evidence>
<dbReference type="Proteomes" id="UP000685013">
    <property type="component" value="Chromosome 6"/>
</dbReference>
<feature type="non-terminal residue" evidence="25">
    <location>
        <position position="1"/>
    </location>
</feature>
<comment type="caution">
    <text evidence="25">The sequence shown here is derived from an EMBL/GenBank/DDBJ whole genome shotgun (WGS) entry which is preliminary data.</text>
</comment>
<keyword evidence="5" id="KW-1003">Cell membrane</keyword>
<evidence type="ECO:0000313" key="25">
    <source>
        <dbReference type="EMBL" id="KAG6596349.1"/>
    </source>
</evidence>
<dbReference type="PROSITE" id="PS50011">
    <property type="entry name" value="PROTEIN_KINASE_DOM"/>
    <property type="match status" value="1"/>
</dbReference>
<comment type="catalytic activity">
    <reaction evidence="20">
        <text>L-threonyl-[protein] + ATP = O-phospho-L-threonyl-[protein] + ADP + H(+)</text>
        <dbReference type="Rhea" id="RHEA:46608"/>
        <dbReference type="Rhea" id="RHEA-COMP:11060"/>
        <dbReference type="Rhea" id="RHEA-COMP:11605"/>
        <dbReference type="ChEBI" id="CHEBI:15378"/>
        <dbReference type="ChEBI" id="CHEBI:30013"/>
        <dbReference type="ChEBI" id="CHEBI:30616"/>
        <dbReference type="ChEBI" id="CHEBI:61977"/>
        <dbReference type="ChEBI" id="CHEBI:456216"/>
        <dbReference type="EC" id="2.7.11.1"/>
    </reaction>
</comment>
<evidence type="ECO:0000256" key="15">
    <source>
        <dbReference type="ARBA" id="ARBA00022840"/>
    </source>
</evidence>
<dbReference type="InterPro" id="IPR017441">
    <property type="entry name" value="Protein_kinase_ATP_BS"/>
</dbReference>
<evidence type="ECO:0000256" key="21">
    <source>
        <dbReference type="ARBA" id="ARBA00048679"/>
    </source>
</evidence>
<evidence type="ECO:0000313" key="26">
    <source>
        <dbReference type="Proteomes" id="UP000685013"/>
    </source>
</evidence>
<dbReference type="GO" id="GO:0009791">
    <property type="term" value="P:post-embryonic development"/>
    <property type="evidence" value="ECO:0007669"/>
    <property type="project" value="UniProtKB-ARBA"/>
</dbReference>
<keyword evidence="10 23" id="KW-0812">Transmembrane</keyword>
<keyword evidence="15 22" id="KW-0067">ATP-binding</keyword>
<feature type="transmembrane region" description="Helical" evidence="23">
    <location>
        <begin position="698"/>
        <end position="723"/>
    </location>
</feature>
<evidence type="ECO:0000256" key="8">
    <source>
        <dbReference type="ARBA" id="ARBA00022614"/>
    </source>
</evidence>
<evidence type="ECO:0000256" key="11">
    <source>
        <dbReference type="ARBA" id="ARBA00022729"/>
    </source>
</evidence>
<evidence type="ECO:0000256" key="1">
    <source>
        <dbReference type="ARBA" id="ARBA00004162"/>
    </source>
</evidence>
<evidence type="ECO:0000256" key="9">
    <source>
        <dbReference type="ARBA" id="ARBA00022679"/>
    </source>
</evidence>
<keyword evidence="14 25" id="KW-0418">Kinase</keyword>
<dbReference type="EC" id="2.7.11.1" evidence="4"/>
<evidence type="ECO:0000256" key="23">
    <source>
        <dbReference type="SAM" id="Phobius"/>
    </source>
</evidence>
<keyword evidence="12" id="KW-0677">Repeat</keyword>
<feature type="transmembrane region" description="Helical" evidence="23">
    <location>
        <begin position="79"/>
        <end position="97"/>
    </location>
</feature>
<protein>
    <recommendedName>
        <fullName evidence="4">non-specific serine/threonine protein kinase</fullName>
        <ecNumber evidence="4">2.7.11.1</ecNumber>
    </recommendedName>
</protein>
<keyword evidence="19" id="KW-0325">Glycoprotein</keyword>
<dbReference type="PANTHER" id="PTHR27008">
    <property type="entry name" value="OS04G0122200 PROTEIN"/>
    <property type="match status" value="1"/>
</dbReference>
<keyword evidence="11" id="KW-0732">Signal</keyword>
<dbReference type="Pfam" id="PF13855">
    <property type="entry name" value="LRR_8"/>
    <property type="match status" value="1"/>
</dbReference>
<dbReference type="AlphaFoldDB" id="A0AAV6NCH8"/>
<gene>
    <name evidence="25" type="ORF">SDJN03_09529</name>
</gene>
<dbReference type="Pfam" id="PF00560">
    <property type="entry name" value="LRR_1"/>
    <property type="match status" value="5"/>
</dbReference>
<reference evidence="25 26" key="1">
    <citation type="journal article" date="2021" name="Hortic Res">
        <title>The domestication of Cucurbita argyrosperma as revealed by the genome of its wild relative.</title>
        <authorList>
            <person name="Barrera-Redondo J."/>
            <person name="Sanchez-de la Vega G."/>
            <person name="Aguirre-Liguori J.A."/>
            <person name="Castellanos-Morales G."/>
            <person name="Gutierrez-Guerrero Y.T."/>
            <person name="Aguirre-Dugua X."/>
            <person name="Aguirre-Planter E."/>
            <person name="Tenaillon M.I."/>
            <person name="Lira-Saade R."/>
            <person name="Eguiarte L.E."/>
        </authorList>
    </citation>
    <scope>NUCLEOTIDE SEQUENCE [LARGE SCALE GENOMIC DNA]</scope>
    <source>
        <strain evidence="25">JBR-2021</strain>
    </source>
</reference>
<dbReference type="PROSITE" id="PS00108">
    <property type="entry name" value="PROTEIN_KINASE_ST"/>
    <property type="match status" value="1"/>
</dbReference>
<keyword evidence="26" id="KW-1185">Reference proteome</keyword>
<keyword evidence="8" id="KW-0433">Leucine-rich repeat</keyword>
<dbReference type="InterPro" id="IPR001611">
    <property type="entry name" value="Leu-rich_rpt"/>
</dbReference>
<evidence type="ECO:0000259" key="24">
    <source>
        <dbReference type="PROSITE" id="PS50011"/>
    </source>
</evidence>
<dbReference type="FunFam" id="3.80.10.10:FF:000288">
    <property type="entry name" value="LRR receptor-like serine/threonine-protein kinase EFR"/>
    <property type="match status" value="1"/>
</dbReference>
<proteinExistence type="inferred from homology"/>
<dbReference type="InterPro" id="IPR000719">
    <property type="entry name" value="Prot_kinase_dom"/>
</dbReference>
<evidence type="ECO:0000256" key="10">
    <source>
        <dbReference type="ARBA" id="ARBA00022692"/>
    </source>
</evidence>
<dbReference type="InterPro" id="IPR008271">
    <property type="entry name" value="Ser/Thr_kinase_AS"/>
</dbReference>
<feature type="binding site" evidence="22">
    <location>
        <position position="785"/>
    </location>
    <ligand>
        <name>ATP</name>
        <dbReference type="ChEBI" id="CHEBI:30616"/>
    </ligand>
</feature>
<dbReference type="SMART" id="SM00369">
    <property type="entry name" value="LRR_TYP"/>
    <property type="match status" value="5"/>
</dbReference>
<evidence type="ECO:0000256" key="2">
    <source>
        <dbReference type="ARBA" id="ARBA00004479"/>
    </source>
</evidence>
<evidence type="ECO:0000256" key="22">
    <source>
        <dbReference type="PROSITE-ProRule" id="PRU10141"/>
    </source>
</evidence>
<name>A0AAV6NCH8_9ROSI</name>
<comment type="catalytic activity">
    <reaction evidence="21">
        <text>L-seryl-[protein] + ATP = O-phospho-L-seryl-[protein] + ADP + H(+)</text>
        <dbReference type="Rhea" id="RHEA:17989"/>
        <dbReference type="Rhea" id="RHEA-COMP:9863"/>
        <dbReference type="Rhea" id="RHEA-COMP:11604"/>
        <dbReference type="ChEBI" id="CHEBI:15378"/>
        <dbReference type="ChEBI" id="CHEBI:29999"/>
        <dbReference type="ChEBI" id="CHEBI:30616"/>
        <dbReference type="ChEBI" id="CHEBI:83421"/>
        <dbReference type="ChEBI" id="CHEBI:456216"/>
        <dbReference type="EC" id="2.7.11.1"/>
    </reaction>
</comment>
<feature type="domain" description="Protein kinase" evidence="24">
    <location>
        <begin position="756"/>
        <end position="1080"/>
    </location>
</feature>
<keyword evidence="16 23" id="KW-1133">Transmembrane helix</keyword>
<dbReference type="GO" id="GO:0005886">
    <property type="term" value="C:plasma membrane"/>
    <property type="evidence" value="ECO:0007669"/>
    <property type="project" value="UniProtKB-SubCell"/>
</dbReference>
<evidence type="ECO:0000256" key="12">
    <source>
        <dbReference type="ARBA" id="ARBA00022737"/>
    </source>
</evidence>
<dbReference type="FunFam" id="3.30.200.20:FF:000432">
    <property type="entry name" value="LRR receptor-like serine/threonine-protein kinase EFR"/>
    <property type="match status" value="1"/>
</dbReference>
<dbReference type="PROSITE" id="PS00107">
    <property type="entry name" value="PROTEIN_KINASE_ATP"/>
    <property type="match status" value="1"/>
</dbReference>
<evidence type="ECO:0000256" key="3">
    <source>
        <dbReference type="ARBA" id="ARBA00008684"/>
    </source>
</evidence>
<dbReference type="InterPro" id="IPR013210">
    <property type="entry name" value="LRR_N_plant-typ"/>
</dbReference>
<comment type="similarity">
    <text evidence="3">Belongs to the protein kinase superfamily. Ser/Thr protein kinase family.</text>
</comment>
<keyword evidence="6" id="KW-0723">Serine/threonine-protein kinase</keyword>
<keyword evidence="17 23" id="KW-0472">Membrane</keyword>
<evidence type="ECO:0000256" key="4">
    <source>
        <dbReference type="ARBA" id="ARBA00012513"/>
    </source>
</evidence>
<evidence type="ECO:0000256" key="16">
    <source>
        <dbReference type="ARBA" id="ARBA00022989"/>
    </source>
</evidence>
<evidence type="ECO:0000256" key="14">
    <source>
        <dbReference type="ARBA" id="ARBA00022777"/>
    </source>
</evidence>
<evidence type="ECO:0000256" key="20">
    <source>
        <dbReference type="ARBA" id="ARBA00047899"/>
    </source>
</evidence>
<keyword evidence="18 25" id="KW-0675">Receptor</keyword>
<dbReference type="Pfam" id="PF00069">
    <property type="entry name" value="Pkinase"/>
    <property type="match status" value="1"/>
</dbReference>
<evidence type="ECO:0000256" key="7">
    <source>
        <dbReference type="ARBA" id="ARBA00022553"/>
    </source>
</evidence>
<dbReference type="SMART" id="SM00220">
    <property type="entry name" value="S_TKc"/>
    <property type="match status" value="1"/>
</dbReference>
<evidence type="ECO:0000256" key="17">
    <source>
        <dbReference type="ARBA" id="ARBA00023136"/>
    </source>
</evidence>
<evidence type="ECO:0000256" key="13">
    <source>
        <dbReference type="ARBA" id="ARBA00022741"/>
    </source>
</evidence>
<sequence>MMATGIKPEGMITIYQLMFLTKLRKFCATLRINFEAYNLQVWLIIVETYMLTCLVLIYLRGTKIRMGNTRSNVKRILCIFLYNIFQMSMISGLAKYTPTSGNESDRLALLDFKSKVFNDPLGIMSAWNDSMHFCDWVGVSCDQSIRRVVGLSLEARKLSGSIPPSLGNLTYLTEIRLGDNNLHGQIPQEFGRLLRLRHLNLSFNNFSGEIPVNISHCTELVVLTIGANRLEGQIPSQFFTLTKLELLGFGVNNLTGTIPPWIGNFSSMLRLSFAKNNFRGDIPNGVGRLHRLKFFTVYGNYFTGSVPLSIYNITSLNYFSVTQNRLQVLVPPNNGFSLPNLQIFYGAINNFNGPIPTFFANASSLQEIDLSENNFTGKIPEDLGNLNDLVLLNFDDNRLGTGKVGDLSFISSLTNCTSLSILGAAGNHFGGVLPPSITNLSDQFTSLTLGENMLSGGLPVGIENLINLQVFTVENNYLNGSVPLNVGKLQNLAKLYLQGNKLSGPIPSSIGNLSLIIELRLNDNELDGSIPPSLGRCKRLQALDLSNNKLSGTIPEEVLSLPSLSLFLTLAQNSLTGPLPAQVGELISLSELDLSENMLSGNIPEDLGKCIGLIHLFLDHNLFEGTIPQSLEALKGLEALDLSSNNLSGPIPQFLDQFLSLKYLNLSYNDLCGGLQHLHLPPCMPNPTHSSNKFLTKKVLACTISTVTSAIIILSILLVCLMLKKSRKNALNSSSNSKDFVLQVSYLQLSRSTNGFSRDNLIGSGSFGSVYKGSLSNDGLIVAIKVVNLQQEGASKSFVDECKTLANIRHRNLLKIITSVSSIDGQGNEFKALVFDFMSNGNLDHWLHPTNQGENQRRLSLIQRLNIAIDIACALDYLHNHCETPIVHCDLKPSNVLLDDDMVAHVGDFGLARFMLEGSNDQSSFSQTMSLALKGSIGYIPPEYATGGRVSSEGDIFSYGILLLEMIIGKRPTDSTFHSGVDIHMFTSMALSHGALAIIDPYLLYEERRCQEEEKEDRIQEIAIMMGEDNHGRETVPRWMEECVVSIMRIGLSCSSTVPRERTSMNMVVDELQKIRSSYLKFKKAQTQGSVDICSPNLERRNDCVLAAMGS</sequence>
<dbReference type="FunFam" id="3.80.10.10:FF:000233">
    <property type="entry name" value="Leucine-rich repeat receptor-like protein kinase TDR"/>
    <property type="match status" value="1"/>
</dbReference>
<dbReference type="FunFam" id="1.10.510.10:FF:000358">
    <property type="entry name" value="Putative leucine-rich repeat receptor-like serine/threonine-protein kinase"/>
    <property type="match status" value="1"/>
</dbReference>
<dbReference type="GO" id="GO:0005524">
    <property type="term" value="F:ATP binding"/>
    <property type="evidence" value="ECO:0007669"/>
    <property type="project" value="UniProtKB-UniRule"/>
</dbReference>
<dbReference type="GO" id="GO:0004674">
    <property type="term" value="F:protein serine/threonine kinase activity"/>
    <property type="evidence" value="ECO:0007669"/>
    <property type="project" value="UniProtKB-KW"/>
</dbReference>
<evidence type="ECO:0000256" key="18">
    <source>
        <dbReference type="ARBA" id="ARBA00023170"/>
    </source>
</evidence>
<evidence type="ECO:0000256" key="19">
    <source>
        <dbReference type="ARBA" id="ARBA00023180"/>
    </source>
</evidence>
<dbReference type="CDD" id="cd14066">
    <property type="entry name" value="STKc_IRAK"/>
    <property type="match status" value="1"/>
</dbReference>
<comment type="subcellular location">
    <subcellularLocation>
        <location evidence="1">Cell membrane</location>
        <topology evidence="1">Single-pass membrane protein</topology>
    </subcellularLocation>
    <subcellularLocation>
        <location evidence="2">Membrane</location>
        <topology evidence="2">Single-pass type I membrane protein</topology>
    </subcellularLocation>
</comment>
<keyword evidence="13 22" id="KW-0547">Nucleotide-binding</keyword>
<dbReference type="InterPro" id="IPR003591">
    <property type="entry name" value="Leu-rich_rpt_typical-subtyp"/>
</dbReference>
<accession>A0AAV6NCH8</accession>
<dbReference type="InterPro" id="IPR051809">
    <property type="entry name" value="Plant_receptor-like_S/T_kinase"/>
</dbReference>